<evidence type="ECO:0000313" key="3">
    <source>
        <dbReference type="EMBL" id="KAF7183569.1"/>
    </source>
</evidence>
<evidence type="ECO:0000256" key="1">
    <source>
        <dbReference type="SAM" id="MobiDB-lite"/>
    </source>
</evidence>
<dbReference type="Pfam" id="PF10295">
    <property type="entry name" value="DUF2406"/>
    <property type="match status" value="1"/>
</dbReference>
<dbReference type="Proteomes" id="UP000654922">
    <property type="component" value="Unassembled WGS sequence"/>
</dbReference>
<evidence type="ECO:0000313" key="2">
    <source>
        <dbReference type="EMBL" id="KAF7171734.1"/>
    </source>
</evidence>
<sequence length="105" mass="11765">MPFSRSSRSSSDRDRAGSIGSRESYKKATLSSKADPNQALTEAQPINQAVSGTPMFSLRSMQHRDKDGNVISDPDRSNPTRPRLERPLDTIRSFEAAIEARRREM</sequence>
<proteinExistence type="predicted"/>
<feature type="compositionally biased region" description="Polar residues" evidence="1">
    <location>
        <begin position="29"/>
        <end position="51"/>
    </location>
</feature>
<reference evidence="3" key="1">
    <citation type="submission" date="2020-06" db="EMBL/GenBank/DDBJ databases">
        <title>Draft genome sequences of strains closely related to Aspergillus parafelis and Aspergillus hiratsukae.</title>
        <authorList>
            <person name="Dos Santos R.A.C."/>
            <person name="Rivero-Menendez O."/>
            <person name="Steenwyk J.L."/>
            <person name="Mead M.E."/>
            <person name="Goldman G.H."/>
            <person name="Alastruey-Izquierdo A."/>
            <person name="Rokas A."/>
        </authorList>
    </citation>
    <scope>NUCLEOTIDE SEQUENCE</scope>
    <source>
        <strain evidence="2">CNM-CM5623</strain>
        <strain evidence="3">CNM-CM7691</strain>
    </source>
</reference>
<dbReference type="PANTHER" id="PTHR28186">
    <property type="entry name" value="MEIOTICALLY UP-REGULATED GENE 9 PROTEIN"/>
    <property type="match status" value="1"/>
</dbReference>
<comment type="caution">
    <text evidence="3">The sequence shown here is derived from an EMBL/GenBank/DDBJ whole genome shotgun (WGS) entry which is preliminary data.</text>
</comment>
<organism evidence="3 4">
    <name type="scientific">Aspergillus felis</name>
    <dbReference type="NCBI Taxonomy" id="1287682"/>
    <lineage>
        <taxon>Eukaryota</taxon>
        <taxon>Fungi</taxon>
        <taxon>Dikarya</taxon>
        <taxon>Ascomycota</taxon>
        <taxon>Pezizomycotina</taxon>
        <taxon>Eurotiomycetes</taxon>
        <taxon>Eurotiomycetidae</taxon>
        <taxon>Eurotiales</taxon>
        <taxon>Aspergillaceae</taxon>
        <taxon>Aspergillus</taxon>
        <taxon>Aspergillus subgen. Fumigati</taxon>
    </lineage>
</organism>
<keyword evidence="4" id="KW-1185">Reference proteome</keyword>
<dbReference type="OrthoDB" id="5330253at2759"/>
<dbReference type="EMBL" id="JACBAG010001715">
    <property type="protein sequence ID" value="KAF7183569.1"/>
    <property type="molecule type" value="Genomic_DNA"/>
</dbReference>
<dbReference type="AlphaFoldDB" id="A0A8H6VCW5"/>
<feature type="compositionally biased region" description="Basic and acidic residues" evidence="1">
    <location>
        <begin position="62"/>
        <end position="89"/>
    </location>
</feature>
<name>A0A8H6VCW5_9EURO</name>
<accession>A0A8H6VCW5</accession>
<dbReference type="PANTHER" id="PTHR28186:SF1">
    <property type="entry name" value="MEIOTICALLY UP-REGULATED GENE 9 PROTEIN"/>
    <property type="match status" value="1"/>
</dbReference>
<evidence type="ECO:0000313" key="4">
    <source>
        <dbReference type="Proteomes" id="UP000641853"/>
    </source>
</evidence>
<protein>
    <submittedName>
        <fullName evidence="3">Uncharacterized protein</fullName>
    </submittedName>
</protein>
<dbReference type="InterPro" id="IPR018809">
    <property type="entry name" value="DUF2406"/>
</dbReference>
<gene>
    <name evidence="2" type="ORF">CNMCM5623_004032</name>
    <name evidence="3" type="ORF">CNMCM7691_003848</name>
</gene>
<dbReference type="Proteomes" id="UP000641853">
    <property type="component" value="Unassembled WGS sequence"/>
</dbReference>
<feature type="region of interest" description="Disordered" evidence="1">
    <location>
        <begin position="1"/>
        <end position="90"/>
    </location>
</feature>
<dbReference type="EMBL" id="JACBAE010001169">
    <property type="protein sequence ID" value="KAF7171734.1"/>
    <property type="molecule type" value="Genomic_DNA"/>
</dbReference>